<evidence type="ECO:0000256" key="1">
    <source>
        <dbReference type="SAM" id="Phobius"/>
    </source>
</evidence>
<organism evidence="2 3">
    <name type="scientific">Shewanella denitrificans (strain OS217 / ATCC BAA-1090 / DSM 15013)</name>
    <dbReference type="NCBI Taxonomy" id="318161"/>
    <lineage>
        <taxon>Bacteria</taxon>
        <taxon>Pseudomonadati</taxon>
        <taxon>Pseudomonadota</taxon>
        <taxon>Gammaproteobacteria</taxon>
        <taxon>Alteromonadales</taxon>
        <taxon>Shewanellaceae</taxon>
        <taxon>Shewanella</taxon>
    </lineage>
</organism>
<dbReference type="STRING" id="318161.Sden_2635"/>
<dbReference type="OrthoDB" id="8910936at2"/>
<keyword evidence="1" id="KW-0472">Membrane</keyword>
<feature type="transmembrane region" description="Helical" evidence="1">
    <location>
        <begin position="12"/>
        <end position="30"/>
    </location>
</feature>
<feature type="transmembrane region" description="Helical" evidence="1">
    <location>
        <begin position="42"/>
        <end position="68"/>
    </location>
</feature>
<proteinExistence type="predicted"/>
<sequence>MLDKSLFASSSLTEHLVRGILGLALLWLAIDIAAEQPWASLGLGVLMIIAFKGCPVCWTIGLFETLYLKWTQLKNRFKTSTLLP</sequence>
<evidence type="ECO:0000313" key="2">
    <source>
        <dbReference type="EMBL" id="ABE55914.1"/>
    </source>
</evidence>
<name>Q12KW2_SHEDO</name>
<dbReference type="KEGG" id="sdn:Sden_2635"/>
<evidence type="ECO:0000313" key="3">
    <source>
        <dbReference type="Proteomes" id="UP000001982"/>
    </source>
</evidence>
<gene>
    <name evidence="2" type="ordered locus">Sden_2635</name>
</gene>
<reference evidence="2 3" key="1">
    <citation type="submission" date="2006-03" db="EMBL/GenBank/DDBJ databases">
        <title>Complete sequence of Shewanella denitrificans OS217.</title>
        <authorList>
            <consortium name="US DOE Joint Genome Institute"/>
            <person name="Copeland A."/>
            <person name="Lucas S."/>
            <person name="Lapidus A."/>
            <person name="Barry K."/>
            <person name="Detter J.C."/>
            <person name="Glavina del Rio T."/>
            <person name="Hammon N."/>
            <person name="Israni S."/>
            <person name="Dalin E."/>
            <person name="Tice H."/>
            <person name="Pitluck S."/>
            <person name="Brettin T."/>
            <person name="Bruce D."/>
            <person name="Han C."/>
            <person name="Tapia R."/>
            <person name="Gilna P."/>
            <person name="Kiss H."/>
            <person name="Schmutz J."/>
            <person name="Larimer F."/>
            <person name="Land M."/>
            <person name="Hauser L."/>
            <person name="Kyrpides N."/>
            <person name="Lykidis A."/>
            <person name="Richardson P."/>
        </authorList>
    </citation>
    <scope>NUCLEOTIDE SEQUENCE [LARGE SCALE GENOMIC DNA]</scope>
    <source>
        <strain evidence="3">OS217 / ATCC BAA-1090 / DSM 15013</strain>
    </source>
</reference>
<keyword evidence="1" id="KW-1133">Transmembrane helix</keyword>
<keyword evidence="1" id="KW-0812">Transmembrane</keyword>
<keyword evidence="3" id="KW-1185">Reference proteome</keyword>
<accession>Q12KW2</accession>
<protein>
    <recommendedName>
        <fullName evidence="4">DUF2892 domain-containing protein</fullName>
    </recommendedName>
</protein>
<dbReference type="HOGENOM" id="CLU_2525692_0_0_6"/>
<dbReference type="RefSeq" id="WP_011497065.1">
    <property type="nucleotide sequence ID" value="NC_007954.1"/>
</dbReference>
<dbReference type="Proteomes" id="UP000001982">
    <property type="component" value="Chromosome"/>
</dbReference>
<dbReference type="AlphaFoldDB" id="Q12KW2"/>
<evidence type="ECO:0008006" key="4">
    <source>
        <dbReference type="Google" id="ProtNLM"/>
    </source>
</evidence>
<dbReference type="EMBL" id="CP000302">
    <property type="protein sequence ID" value="ABE55914.1"/>
    <property type="molecule type" value="Genomic_DNA"/>
</dbReference>